<organism evidence="1 2">
    <name type="scientific">Mycolicibacterium moriokaense</name>
    <dbReference type="NCBI Taxonomy" id="39691"/>
    <lineage>
        <taxon>Bacteria</taxon>
        <taxon>Bacillati</taxon>
        <taxon>Actinomycetota</taxon>
        <taxon>Actinomycetes</taxon>
        <taxon>Mycobacteriales</taxon>
        <taxon>Mycobacteriaceae</taxon>
        <taxon>Mycolicibacterium</taxon>
    </lineage>
</organism>
<name>A0AAD1HFP7_9MYCO</name>
<dbReference type="EMBL" id="AP022560">
    <property type="protein sequence ID" value="BBX04091.1"/>
    <property type="molecule type" value="Genomic_DNA"/>
</dbReference>
<keyword evidence="2" id="KW-1185">Reference proteome</keyword>
<reference evidence="1 2" key="1">
    <citation type="journal article" date="2019" name="Emerg. Microbes Infect.">
        <title>Comprehensive subspecies identification of 175 nontuberculous mycobacteria species based on 7547 genomic profiles.</title>
        <authorList>
            <person name="Matsumoto Y."/>
            <person name="Kinjo T."/>
            <person name="Motooka D."/>
            <person name="Nabeya D."/>
            <person name="Jung N."/>
            <person name="Uechi K."/>
            <person name="Horii T."/>
            <person name="Iida T."/>
            <person name="Fujita J."/>
            <person name="Nakamura S."/>
        </authorList>
    </citation>
    <scope>NUCLEOTIDE SEQUENCE [LARGE SCALE GENOMIC DNA]</scope>
    <source>
        <strain evidence="1 2">JCM 6375</strain>
    </source>
</reference>
<evidence type="ECO:0000313" key="1">
    <source>
        <dbReference type="EMBL" id="BBX04091.1"/>
    </source>
</evidence>
<dbReference type="AlphaFoldDB" id="A0AAD1HFP7"/>
<sequence length="84" mass="8985">MLAARSRCAHRSDGSTAFWHADSGTLISGDAVLSAGGQAWFIPETVDNAAATRSEERLRALPVEHLLPGHGLPVHRADVWADAR</sequence>
<dbReference type="Gene3D" id="3.60.15.10">
    <property type="entry name" value="Ribonuclease Z/Hydroxyacylglutathione hydrolase-like"/>
    <property type="match status" value="1"/>
</dbReference>
<gene>
    <name evidence="1" type="ORF">MMOR_50270</name>
</gene>
<proteinExistence type="predicted"/>
<dbReference type="InterPro" id="IPR036866">
    <property type="entry name" value="RibonucZ/Hydroxyglut_hydro"/>
</dbReference>
<evidence type="ECO:0000313" key="2">
    <source>
        <dbReference type="Proteomes" id="UP000466681"/>
    </source>
</evidence>
<dbReference type="SUPFAM" id="SSF56281">
    <property type="entry name" value="Metallo-hydrolase/oxidoreductase"/>
    <property type="match status" value="1"/>
</dbReference>
<protein>
    <submittedName>
        <fullName evidence="1">Uncharacterized protein</fullName>
    </submittedName>
</protein>
<dbReference type="Proteomes" id="UP000466681">
    <property type="component" value="Chromosome"/>
</dbReference>
<dbReference type="KEGG" id="mmor:MMOR_50270"/>
<accession>A0AAD1HFP7</accession>